<dbReference type="GO" id="GO:0005737">
    <property type="term" value="C:cytoplasm"/>
    <property type="evidence" value="ECO:0007669"/>
    <property type="project" value="InterPro"/>
</dbReference>
<feature type="domain" description="CoA-binding" evidence="5">
    <location>
        <begin position="4"/>
        <end position="98"/>
    </location>
</feature>
<accession>A0A845LGU1</accession>
<evidence type="ECO:0000259" key="5">
    <source>
        <dbReference type="SMART" id="SM00881"/>
    </source>
</evidence>
<dbReference type="OrthoDB" id="9806179at2"/>
<dbReference type="SUPFAM" id="SSF51905">
    <property type="entry name" value="FAD/NAD(P)-binding domain"/>
    <property type="match status" value="1"/>
</dbReference>
<evidence type="ECO:0000256" key="3">
    <source>
        <dbReference type="ARBA" id="ARBA00023002"/>
    </source>
</evidence>
<dbReference type="InterPro" id="IPR036188">
    <property type="entry name" value="FAD/NAD-bd_sf"/>
</dbReference>
<dbReference type="InterPro" id="IPR050097">
    <property type="entry name" value="Ferredoxin-NADP_redctase_2"/>
</dbReference>
<dbReference type="InterPro" id="IPR005982">
    <property type="entry name" value="Thioredox_Rdtase"/>
</dbReference>
<evidence type="ECO:0000313" key="6">
    <source>
        <dbReference type="EMBL" id="MZP44210.1"/>
    </source>
</evidence>
<evidence type="ECO:0000256" key="1">
    <source>
        <dbReference type="ARBA" id="ARBA00009333"/>
    </source>
</evidence>
<dbReference type="PANTHER" id="PTHR48105">
    <property type="entry name" value="THIOREDOXIN REDUCTASE 1-RELATED-RELATED"/>
    <property type="match status" value="1"/>
</dbReference>
<sequence length="438" mass="47201">MIDFPSVQTIAIVGLSDKAGRASRHVAEYLKEQGYRIIPVNPTATEILGERCYPDLAAIPADIEIDVVDVFRRSEEVLPIAQAAIARGAKILWLQEGVVHEEAAQLAESAGLTVIMDRCMLKEDQAWRKKDPKDIYDVLIIGAGPSGLTAGLYAARAGLRTGILEAVMPGGQAATTELIENYPGFDAPISGPELMMRFMAQAQRFGAELITEEVTRTALRGHLKRVETTSGVRYARAVIIATGAQPRRLGVNGEEDFHGRGVSYCATCDGAFFRGRKVIVAGGGNSAVEEALFLTKFATEVTIVHRRDQLRATKVLQDRAFQNPKIRFVWDTIIEEIAGDAAVEKVITRNRKTGEAGEIACDGVFVFIGHSPAADFLTDPLERTEEGYIAVDAHLATNLPGVFACGDVRNTVLRQVATAVGDGAVAAISAEKFLSGHG</sequence>
<dbReference type="EC" id="1.8.1.9" evidence="4"/>
<comment type="similarity">
    <text evidence="1 4">Belongs to the class-II pyridine nucleotide-disulfide oxidoreductase family.</text>
</comment>
<keyword evidence="7" id="KW-1185">Reference proteome</keyword>
<keyword evidence="4" id="KW-0676">Redox-active center</keyword>
<evidence type="ECO:0000256" key="4">
    <source>
        <dbReference type="RuleBase" id="RU003880"/>
    </source>
</evidence>
<dbReference type="PRINTS" id="PR00469">
    <property type="entry name" value="PNDRDTASEII"/>
</dbReference>
<keyword evidence="2 4" id="KW-0285">Flavoprotein</keyword>
<protein>
    <recommendedName>
        <fullName evidence="4">Thioredoxin reductase</fullName>
        <ecNumber evidence="4">1.8.1.9</ecNumber>
    </recommendedName>
</protein>
<comment type="cofactor">
    <cofactor evidence="4">
        <name>FAD</name>
        <dbReference type="ChEBI" id="CHEBI:57692"/>
    </cofactor>
</comment>
<dbReference type="Gene3D" id="3.40.50.720">
    <property type="entry name" value="NAD(P)-binding Rossmann-like Domain"/>
    <property type="match status" value="1"/>
</dbReference>
<dbReference type="Gene3D" id="3.50.50.60">
    <property type="entry name" value="FAD/NAD(P)-binding domain"/>
    <property type="match status" value="2"/>
</dbReference>
<dbReference type="Proteomes" id="UP000471031">
    <property type="component" value="Unassembled WGS sequence"/>
</dbReference>
<dbReference type="Pfam" id="PF07992">
    <property type="entry name" value="Pyr_redox_2"/>
    <property type="match status" value="1"/>
</dbReference>
<dbReference type="Pfam" id="PF13380">
    <property type="entry name" value="CoA_binding_2"/>
    <property type="match status" value="1"/>
</dbReference>
<evidence type="ECO:0000313" key="7">
    <source>
        <dbReference type="Proteomes" id="UP000471031"/>
    </source>
</evidence>
<dbReference type="AlphaFoldDB" id="A0A845LGU1"/>
<comment type="subunit">
    <text evidence="4">Homodimer.</text>
</comment>
<dbReference type="SUPFAM" id="SSF51735">
    <property type="entry name" value="NAD(P)-binding Rossmann-fold domains"/>
    <property type="match status" value="1"/>
</dbReference>
<reference evidence="6 7" key="1">
    <citation type="submission" date="2020-01" db="EMBL/GenBank/DDBJ databases">
        <title>Whole genome sequence of Heliobacterium gestii DSM 11169.</title>
        <authorList>
            <person name="Kyndt J.A."/>
            <person name="Meyer T.E."/>
        </authorList>
    </citation>
    <scope>NUCLEOTIDE SEQUENCE [LARGE SCALE GENOMIC DNA]</scope>
    <source>
        <strain evidence="6 7">DSM 11169</strain>
    </source>
</reference>
<dbReference type="InterPro" id="IPR023753">
    <property type="entry name" value="FAD/NAD-binding_dom"/>
</dbReference>
<dbReference type="InterPro" id="IPR003781">
    <property type="entry name" value="CoA-bd"/>
</dbReference>
<comment type="catalytic activity">
    <reaction evidence="4">
        <text>[thioredoxin]-dithiol + NADP(+) = [thioredoxin]-disulfide + NADPH + H(+)</text>
        <dbReference type="Rhea" id="RHEA:20345"/>
        <dbReference type="Rhea" id="RHEA-COMP:10698"/>
        <dbReference type="Rhea" id="RHEA-COMP:10700"/>
        <dbReference type="ChEBI" id="CHEBI:15378"/>
        <dbReference type="ChEBI" id="CHEBI:29950"/>
        <dbReference type="ChEBI" id="CHEBI:50058"/>
        <dbReference type="ChEBI" id="CHEBI:57783"/>
        <dbReference type="ChEBI" id="CHEBI:58349"/>
        <dbReference type="EC" id="1.8.1.9"/>
    </reaction>
</comment>
<dbReference type="SMART" id="SM00881">
    <property type="entry name" value="CoA_binding"/>
    <property type="match status" value="1"/>
</dbReference>
<keyword evidence="4" id="KW-0274">FAD</keyword>
<dbReference type="PRINTS" id="PR00368">
    <property type="entry name" value="FADPNR"/>
</dbReference>
<dbReference type="RefSeq" id="WP_161262778.1">
    <property type="nucleotide sequence ID" value="NZ_JAFBDC010000012.1"/>
</dbReference>
<dbReference type="InterPro" id="IPR036291">
    <property type="entry name" value="NAD(P)-bd_dom_sf"/>
</dbReference>
<dbReference type="GO" id="GO:0019430">
    <property type="term" value="P:removal of superoxide radicals"/>
    <property type="evidence" value="ECO:0007669"/>
    <property type="project" value="UniProtKB-UniRule"/>
</dbReference>
<dbReference type="GO" id="GO:0004791">
    <property type="term" value="F:thioredoxin-disulfide reductase (NADPH) activity"/>
    <property type="evidence" value="ECO:0007669"/>
    <property type="project" value="UniProtKB-UniRule"/>
</dbReference>
<organism evidence="6 7">
    <name type="scientific">Heliomicrobium gestii</name>
    <name type="common">Heliobacterium gestii</name>
    <dbReference type="NCBI Taxonomy" id="2699"/>
    <lineage>
        <taxon>Bacteria</taxon>
        <taxon>Bacillati</taxon>
        <taxon>Bacillota</taxon>
        <taxon>Clostridia</taxon>
        <taxon>Eubacteriales</taxon>
        <taxon>Heliobacteriaceae</taxon>
        <taxon>Heliomicrobium</taxon>
    </lineage>
</organism>
<dbReference type="NCBIfam" id="TIGR01292">
    <property type="entry name" value="TRX_reduct"/>
    <property type="match status" value="1"/>
</dbReference>
<gene>
    <name evidence="6" type="primary">trxB</name>
    <name evidence="6" type="ORF">GTO89_14330</name>
</gene>
<comment type="caution">
    <text evidence="6">The sequence shown here is derived from an EMBL/GenBank/DDBJ whole genome shotgun (WGS) entry which is preliminary data.</text>
</comment>
<proteinExistence type="inferred from homology"/>
<keyword evidence="3 4" id="KW-0560">Oxidoreductase</keyword>
<name>A0A845LGU1_HELGE</name>
<evidence type="ECO:0000256" key="2">
    <source>
        <dbReference type="ARBA" id="ARBA00022630"/>
    </source>
</evidence>
<dbReference type="EMBL" id="WXEX01000013">
    <property type="protein sequence ID" value="MZP44210.1"/>
    <property type="molecule type" value="Genomic_DNA"/>
</dbReference>